<dbReference type="Pfam" id="PF10604">
    <property type="entry name" value="Polyketide_cyc2"/>
    <property type="match status" value="1"/>
</dbReference>
<dbReference type="Gene3D" id="3.30.530.20">
    <property type="match status" value="1"/>
</dbReference>
<feature type="signal peptide" evidence="1">
    <location>
        <begin position="1"/>
        <end position="21"/>
    </location>
</feature>
<dbReference type="RefSeq" id="WP_348758408.1">
    <property type="nucleotide sequence ID" value="NZ_OZ026884.1"/>
</dbReference>
<dbReference type="EMBL" id="OZ026884">
    <property type="protein sequence ID" value="CAL1238794.1"/>
    <property type="molecule type" value="Genomic_DNA"/>
</dbReference>
<dbReference type="PANTHER" id="PTHR39332:SF7">
    <property type="entry name" value="SRPBCC FAMILY PROTEIN"/>
    <property type="match status" value="1"/>
</dbReference>
<dbReference type="InterPro" id="IPR019587">
    <property type="entry name" value="Polyketide_cyclase/dehydratase"/>
</dbReference>
<organism evidence="2 3">
    <name type="scientific">Candidatus Methylocalor cossyra</name>
    <dbReference type="NCBI Taxonomy" id="3108543"/>
    <lineage>
        <taxon>Bacteria</taxon>
        <taxon>Pseudomonadati</taxon>
        <taxon>Pseudomonadota</taxon>
        <taxon>Gammaproteobacteria</taxon>
        <taxon>Methylococcales</taxon>
        <taxon>Methylococcaceae</taxon>
        <taxon>Candidatus Methylocalor</taxon>
    </lineage>
</organism>
<dbReference type="InterPro" id="IPR023393">
    <property type="entry name" value="START-like_dom_sf"/>
</dbReference>
<dbReference type="CDD" id="cd07821">
    <property type="entry name" value="PYR_PYL_RCAR_like"/>
    <property type="match status" value="1"/>
</dbReference>
<gene>
    <name evidence="2" type="ORF">MECH1_V1_0006</name>
</gene>
<name>A0ABM9NDX2_9GAMM</name>
<dbReference type="PANTHER" id="PTHR39332">
    <property type="entry name" value="BLL4707 PROTEIN"/>
    <property type="match status" value="1"/>
</dbReference>
<evidence type="ECO:0000313" key="2">
    <source>
        <dbReference type="EMBL" id="CAL1238794.1"/>
    </source>
</evidence>
<evidence type="ECO:0000313" key="3">
    <source>
        <dbReference type="Proteomes" id="UP001497493"/>
    </source>
</evidence>
<feature type="chain" id="PRO_5047001694" evidence="1">
    <location>
        <begin position="22"/>
        <end position="177"/>
    </location>
</feature>
<protein>
    <submittedName>
        <fullName evidence="2">MxaD protein</fullName>
    </submittedName>
</protein>
<dbReference type="SUPFAM" id="SSF55961">
    <property type="entry name" value="Bet v1-like"/>
    <property type="match status" value="1"/>
</dbReference>
<keyword evidence="1" id="KW-0732">Signal</keyword>
<keyword evidence="3" id="KW-1185">Reference proteome</keyword>
<evidence type="ECO:0000256" key="1">
    <source>
        <dbReference type="SAM" id="SignalP"/>
    </source>
</evidence>
<accession>A0ABM9NDX2</accession>
<proteinExistence type="predicted"/>
<dbReference type="Proteomes" id="UP001497493">
    <property type="component" value="Chromosome"/>
</dbReference>
<sequence>MGIVHWLLIGAAWLRVPAALAHGPTPQKVVETVEIAAPIGRVWQAVADFGAIASWNPALKASTGAGGNQPGGKRLLTFGNGEQLEEQLDSYDPTQYEYSYRMTRPNVAALPASSYSAVLRLTPLGERTRVEWKSRLYRGDTGNEPPEHLSDEAAVRAMTGFFRAGLDQLKTTLERAP</sequence>
<reference evidence="2 3" key="1">
    <citation type="submission" date="2024-04" db="EMBL/GenBank/DDBJ databases">
        <authorList>
            <person name="Cremers G."/>
        </authorList>
    </citation>
    <scope>NUCLEOTIDE SEQUENCE [LARGE SCALE GENOMIC DNA]</scope>
    <source>
        <strain evidence="2">MeCH1-AG</strain>
    </source>
</reference>